<evidence type="ECO:0000256" key="1">
    <source>
        <dbReference type="ARBA" id="ARBA00009460"/>
    </source>
</evidence>
<reference evidence="3" key="1">
    <citation type="submission" date="2012-10" db="EMBL/GenBank/DDBJ databases">
        <authorList>
            <person name="Harkins D.M."/>
            <person name="Durkin A.S."/>
            <person name="Brinkac L.M."/>
            <person name="Haft D.H."/>
            <person name="Selengut J.D."/>
            <person name="Sanka R."/>
            <person name="DePew J."/>
            <person name="Purushe J."/>
            <person name="Matthias M.A."/>
            <person name="Vinetz J.M."/>
            <person name="Sutton G.G."/>
            <person name="Nierman W.C."/>
            <person name="Fouts D.E."/>
        </authorList>
    </citation>
    <scope>NUCLEOTIDE SEQUENCE [LARGE SCALE GENOMIC DNA]</scope>
    <source>
        <strain evidence="3">MOR084</strain>
    </source>
</reference>
<keyword evidence="4" id="KW-1185">Reference proteome</keyword>
<evidence type="ECO:0000313" key="3">
    <source>
        <dbReference type="EMBL" id="EKO34082.1"/>
    </source>
</evidence>
<comment type="similarity">
    <text evidence="1 2">Belongs to the fructosamine kinase family.</text>
</comment>
<keyword evidence="2" id="KW-0808">Transferase</keyword>
<dbReference type="GO" id="GO:0016301">
    <property type="term" value="F:kinase activity"/>
    <property type="evidence" value="ECO:0007669"/>
    <property type="project" value="UniProtKB-UniRule"/>
</dbReference>
<dbReference type="InterPro" id="IPR011009">
    <property type="entry name" value="Kinase-like_dom_sf"/>
</dbReference>
<dbReference type="PIRSF" id="PIRSF006221">
    <property type="entry name" value="Ketosamine-3-kinase"/>
    <property type="match status" value="1"/>
</dbReference>
<dbReference type="Pfam" id="PF03881">
    <property type="entry name" value="Fructosamin_kin"/>
    <property type="match status" value="1"/>
</dbReference>
<dbReference type="PANTHER" id="PTHR12149:SF8">
    <property type="entry name" value="PROTEIN-RIBULOSAMINE 3-KINASE"/>
    <property type="match status" value="1"/>
</dbReference>
<protein>
    <submittedName>
        <fullName evidence="3">Fructosamine kinase</fullName>
    </submittedName>
</protein>
<dbReference type="AlphaFoldDB" id="A0A0E2BRL9"/>
<name>A0A0E2BRL9_9LEPT</name>
<comment type="caution">
    <text evidence="3">The sequence shown here is derived from an EMBL/GenBank/DDBJ whole genome shotgun (WGS) entry which is preliminary data.</text>
</comment>
<dbReference type="SUPFAM" id="SSF56112">
    <property type="entry name" value="Protein kinase-like (PK-like)"/>
    <property type="match status" value="1"/>
</dbReference>
<accession>A0A0E2BRL9</accession>
<keyword evidence="2 3" id="KW-0418">Kinase</keyword>
<dbReference type="InterPro" id="IPR016477">
    <property type="entry name" value="Fructo-/Ketosamine-3-kinase"/>
</dbReference>
<sequence length="302" mass="34624">MGGSGFLVIRADLEKAICDGLYGLGILNPGHKPKITFHSSSLNEIYLATVPHHSFGVKVITNKEMAETEKESLEQLFRIGVRVPECYGTIQAESFWLLVMDYVEPGSASGGREDLIRSLKLLYRKDSNSWGWQRNNFIGTLSQKNRWYSNFENFFWESRLSTQLDLAFSRELIAGKDVENVKYVFQKFTEEWSLNQSSPRLIHGDLWSGNILTGKNGHSYLIDPSISFSHPEQDLAMLNLFGSFLNLEEMQQILASCGIEDPEHFKDRIPFWQMYPILVHINLFGSSYLSSLRQILRYYGKS</sequence>
<proteinExistence type="inferred from homology"/>
<evidence type="ECO:0000313" key="4">
    <source>
        <dbReference type="Proteomes" id="UP000006329"/>
    </source>
</evidence>
<dbReference type="EMBL" id="AHON02000039">
    <property type="protein sequence ID" value="EKO34082.1"/>
    <property type="molecule type" value="Genomic_DNA"/>
</dbReference>
<dbReference type="Proteomes" id="UP000006329">
    <property type="component" value="Unassembled WGS sequence"/>
</dbReference>
<organism evidence="3 4">
    <name type="scientific">Leptospira santarosai str. MOR084</name>
    <dbReference type="NCBI Taxonomy" id="1049984"/>
    <lineage>
        <taxon>Bacteria</taxon>
        <taxon>Pseudomonadati</taxon>
        <taxon>Spirochaetota</taxon>
        <taxon>Spirochaetia</taxon>
        <taxon>Leptospirales</taxon>
        <taxon>Leptospiraceae</taxon>
        <taxon>Leptospira</taxon>
    </lineage>
</organism>
<dbReference type="PANTHER" id="PTHR12149">
    <property type="entry name" value="FRUCTOSAMINE 3 KINASE-RELATED PROTEIN"/>
    <property type="match status" value="1"/>
</dbReference>
<dbReference type="Gene3D" id="3.90.1200.10">
    <property type="match status" value="1"/>
</dbReference>
<evidence type="ECO:0000256" key="2">
    <source>
        <dbReference type="PIRNR" id="PIRNR006221"/>
    </source>
</evidence>
<gene>
    <name evidence="3" type="ORF">LEP1GSC179_3634</name>
</gene>